<evidence type="ECO:0000313" key="10">
    <source>
        <dbReference type="Proteomes" id="UP000481087"/>
    </source>
</evidence>
<feature type="transmembrane region" description="Helical" evidence="7">
    <location>
        <begin position="137"/>
        <end position="158"/>
    </location>
</feature>
<keyword evidence="6 7" id="KW-0472">Membrane</keyword>
<dbReference type="GO" id="GO:0055085">
    <property type="term" value="P:transmembrane transport"/>
    <property type="evidence" value="ECO:0007669"/>
    <property type="project" value="InterPro"/>
</dbReference>
<dbReference type="CDD" id="cd06261">
    <property type="entry name" value="TM_PBP2"/>
    <property type="match status" value="1"/>
</dbReference>
<accession>A0A6L8UUM6</accession>
<keyword evidence="3" id="KW-1003">Cell membrane</keyword>
<dbReference type="AlphaFoldDB" id="A0A6L8UUM6"/>
<gene>
    <name evidence="9" type="ORF">GQF01_02995</name>
</gene>
<comment type="similarity">
    <text evidence="7">Belongs to the binding-protein-dependent transport system permease family.</text>
</comment>
<keyword evidence="2 7" id="KW-0813">Transport</keyword>
<dbReference type="PROSITE" id="PS50928">
    <property type="entry name" value="ABC_TM1"/>
    <property type="match status" value="1"/>
</dbReference>
<dbReference type="Proteomes" id="UP000481087">
    <property type="component" value="Unassembled WGS sequence"/>
</dbReference>
<feature type="transmembrane region" description="Helical" evidence="7">
    <location>
        <begin position="237"/>
        <end position="258"/>
    </location>
</feature>
<keyword evidence="10" id="KW-1185">Reference proteome</keyword>
<evidence type="ECO:0000259" key="8">
    <source>
        <dbReference type="PROSITE" id="PS50928"/>
    </source>
</evidence>
<evidence type="ECO:0000256" key="4">
    <source>
        <dbReference type="ARBA" id="ARBA00022692"/>
    </source>
</evidence>
<dbReference type="Pfam" id="PF00528">
    <property type="entry name" value="BPD_transp_1"/>
    <property type="match status" value="1"/>
</dbReference>
<evidence type="ECO:0000256" key="5">
    <source>
        <dbReference type="ARBA" id="ARBA00022989"/>
    </source>
</evidence>
<evidence type="ECO:0000256" key="1">
    <source>
        <dbReference type="ARBA" id="ARBA00004651"/>
    </source>
</evidence>
<feature type="transmembrane region" description="Helical" evidence="7">
    <location>
        <begin position="73"/>
        <end position="94"/>
    </location>
</feature>
<dbReference type="PANTHER" id="PTHR43744:SF12">
    <property type="entry name" value="ABC TRANSPORTER PERMEASE PROTEIN MG189-RELATED"/>
    <property type="match status" value="1"/>
</dbReference>
<feature type="transmembrane region" description="Helical" evidence="7">
    <location>
        <begin position="12"/>
        <end position="30"/>
    </location>
</feature>
<organism evidence="9 10">
    <name type="scientific">Paenibacillus silvestris</name>
    <dbReference type="NCBI Taxonomy" id="2606219"/>
    <lineage>
        <taxon>Bacteria</taxon>
        <taxon>Bacillati</taxon>
        <taxon>Bacillota</taxon>
        <taxon>Bacilli</taxon>
        <taxon>Bacillales</taxon>
        <taxon>Paenibacillaceae</taxon>
        <taxon>Paenibacillus</taxon>
    </lineage>
</organism>
<dbReference type="InterPro" id="IPR035906">
    <property type="entry name" value="MetI-like_sf"/>
</dbReference>
<protein>
    <submittedName>
        <fullName evidence="9">ABC transporter permease subunit</fullName>
    </submittedName>
</protein>
<dbReference type="SUPFAM" id="SSF161098">
    <property type="entry name" value="MetI-like"/>
    <property type="match status" value="1"/>
</dbReference>
<dbReference type="InterPro" id="IPR000515">
    <property type="entry name" value="MetI-like"/>
</dbReference>
<feature type="domain" description="ABC transmembrane type-1" evidence="8">
    <location>
        <begin position="69"/>
        <end position="258"/>
    </location>
</feature>
<proteinExistence type="inferred from homology"/>
<name>A0A6L8UUM6_9BACL</name>
<dbReference type="GO" id="GO:0005886">
    <property type="term" value="C:plasma membrane"/>
    <property type="evidence" value="ECO:0007669"/>
    <property type="project" value="UniProtKB-SubCell"/>
</dbReference>
<feature type="transmembrane region" description="Helical" evidence="7">
    <location>
        <begin position="179"/>
        <end position="202"/>
    </location>
</feature>
<evidence type="ECO:0000313" key="9">
    <source>
        <dbReference type="EMBL" id="MZQ81101.1"/>
    </source>
</evidence>
<feature type="transmembrane region" description="Helical" evidence="7">
    <location>
        <begin position="106"/>
        <end position="131"/>
    </location>
</feature>
<dbReference type="RefSeq" id="WP_161405411.1">
    <property type="nucleotide sequence ID" value="NZ_WTUZ01000007.1"/>
</dbReference>
<comment type="subcellular location">
    <subcellularLocation>
        <location evidence="1 7">Cell membrane</location>
        <topology evidence="1 7">Multi-pass membrane protein</topology>
    </subcellularLocation>
</comment>
<keyword evidence="5 7" id="KW-1133">Transmembrane helix</keyword>
<evidence type="ECO:0000256" key="2">
    <source>
        <dbReference type="ARBA" id="ARBA00022448"/>
    </source>
</evidence>
<comment type="caution">
    <text evidence="9">The sequence shown here is derived from an EMBL/GenBank/DDBJ whole genome shotgun (WGS) entry which is preliminary data.</text>
</comment>
<evidence type="ECO:0000256" key="7">
    <source>
        <dbReference type="RuleBase" id="RU363032"/>
    </source>
</evidence>
<dbReference type="Gene3D" id="1.10.3720.10">
    <property type="entry name" value="MetI-like"/>
    <property type="match status" value="1"/>
</dbReference>
<dbReference type="PANTHER" id="PTHR43744">
    <property type="entry name" value="ABC TRANSPORTER PERMEASE PROTEIN MG189-RELATED-RELATED"/>
    <property type="match status" value="1"/>
</dbReference>
<evidence type="ECO:0000256" key="6">
    <source>
        <dbReference type="ARBA" id="ARBA00023136"/>
    </source>
</evidence>
<evidence type="ECO:0000256" key="3">
    <source>
        <dbReference type="ARBA" id="ARBA00022475"/>
    </source>
</evidence>
<sequence length="273" mass="30870">MKVTLTRNFQYLMLIAAAIVIAFPFVWMVLTSFKPENEIVHFPPTLLPSKMILDSYTHVWSRIPFLVFFKNSVIFSFSVTLISLLFDSMAGYAFARLSFRGRNKLFLLVLVALMIPVQVTIIPLFIMLSHFGWLNTFVGLIVPRATNAFGIFMLRQFLVGLPKELDEAARIDGCSEFRLYWQIILPLAKPAIASLALFHLMYNWNDLLWPLIITSTEDMRTLPAGLALFMGQHVVEYGILTAGAAIATAPLVIAFLFAQKYFIQGVAFTGMKE</sequence>
<dbReference type="EMBL" id="WTUZ01000007">
    <property type="protein sequence ID" value="MZQ81101.1"/>
    <property type="molecule type" value="Genomic_DNA"/>
</dbReference>
<reference evidence="9 10" key="1">
    <citation type="submission" date="2019-12" db="EMBL/GenBank/DDBJ databases">
        <title>Paenibacillus sp. nov. sp. isolated from soil.</title>
        <authorList>
            <person name="Kim J."/>
            <person name="Jeong S.E."/>
            <person name="Jung H.S."/>
            <person name="Jeon C.O."/>
        </authorList>
    </citation>
    <scope>NUCLEOTIDE SEQUENCE [LARGE SCALE GENOMIC DNA]</scope>
    <source>
        <strain evidence="9 10">5J-6</strain>
    </source>
</reference>
<keyword evidence="4 7" id="KW-0812">Transmembrane</keyword>